<comment type="caution">
    <text evidence="2">The sequence shown here is derived from an EMBL/GenBank/DDBJ whole genome shotgun (WGS) entry which is preliminary data.</text>
</comment>
<accession>A0A8J7C2Q9</accession>
<evidence type="ECO:0008006" key="4">
    <source>
        <dbReference type="Google" id="ProtNLM"/>
    </source>
</evidence>
<feature type="chain" id="PRO_5035325520" description="Pilus assembly protein PilP" evidence="1">
    <location>
        <begin position="28"/>
        <end position="172"/>
    </location>
</feature>
<feature type="signal peptide" evidence="1">
    <location>
        <begin position="1"/>
        <end position="27"/>
    </location>
</feature>
<dbReference type="Proteomes" id="UP000648239">
    <property type="component" value="Unassembled WGS sequence"/>
</dbReference>
<dbReference type="EMBL" id="JACXWD010000080">
    <property type="protein sequence ID" value="MBD3869375.1"/>
    <property type="molecule type" value="Genomic_DNA"/>
</dbReference>
<dbReference type="AlphaFoldDB" id="A0A8J7C2Q9"/>
<evidence type="ECO:0000313" key="2">
    <source>
        <dbReference type="EMBL" id="MBD3869375.1"/>
    </source>
</evidence>
<organism evidence="2 3">
    <name type="scientific">Candidatus Polarisedimenticola svalbardensis</name>
    <dbReference type="NCBI Taxonomy" id="2886004"/>
    <lineage>
        <taxon>Bacteria</taxon>
        <taxon>Pseudomonadati</taxon>
        <taxon>Acidobacteriota</taxon>
        <taxon>Candidatus Polarisedimenticolia</taxon>
        <taxon>Candidatus Polarisedimenticolales</taxon>
        <taxon>Candidatus Polarisedimenticolaceae</taxon>
        <taxon>Candidatus Polarisedimenticola</taxon>
    </lineage>
</organism>
<evidence type="ECO:0000313" key="3">
    <source>
        <dbReference type="Proteomes" id="UP000648239"/>
    </source>
</evidence>
<protein>
    <recommendedName>
        <fullName evidence="4">Pilus assembly protein PilP</fullName>
    </recommendedName>
</protein>
<evidence type="ECO:0000256" key="1">
    <source>
        <dbReference type="SAM" id="SignalP"/>
    </source>
</evidence>
<reference evidence="2 3" key="1">
    <citation type="submission" date="2020-08" db="EMBL/GenBank/DDBJ databases">
        <title>Acidobacteriota in marine sediments use diverse sulfur dissimilation pathways.</title>
        <authorList>
            <person name="Wasmund K."/>
        </authorList>
    </citation>
    <scope>NUCLEOTIDE SEQUENCE [LARGE SCALE GENOMIC DNA]</scope>
    <source>
        <strain evidence="2">MAG AM4</strain>
    </source>
</reference>
<gene>
    <name evidence="2" type="ORF">IFK94_14740</name>
</gene>
<sequence>MMRRRWTWLALAVGLAVLAAVSAPVSAQEGPATGEEQRNEAVEKILREQQEMLQGQRFTYDPAARRDPFLSLLEKVPLKKGPRPQGVSGMLVSEIDLVGVIRDAADGNVAFFSGSDNKGYFLRVGDEVYDGTLIAIDSRSGAVTFRQQVDDPRLIKPYRDVEKRLTAEGDIQ</sequence>
<proteinExistence type="predicted"/>
<keyword evidence="1" id="KW-0732">Signal</keyword>
<name>A0A8J7C2Q9_9BACT</name>